<comment type="caution">
    <text evidence="7">The sequence shown here is derived from an EMBL/GenBank/DDBJ whole genome shotgun (WGS) entry which is preliminary data.</text>
</comment>
<evidence type="ECO:0000256" key="2">
    <source>
        <dbReference type="ARBA" id="ARBA00007262"/>
    </source>
</evidence>
<proteinExistence type="inferred from homology"/>
<dbReference type="Proteomes" id="UP000824219">
    <property type="component" value="Linkage Group LG03"/>
</dbReference>
<reference evidence="7 8" key="1">
    <citation type="submission" date="2021-06" db="EMBL/GenBank/DDBJ databases">
        <title>Chromosome-level genome assembly of the red-tail catfish (Hemibagrus wyckioides).</title>
        <authorList>
            <person name="Shao F."/>
        </authorList>
    </citation>
    <scope>NUCLEOTIDE SEQUENCE [LARGE SCALE GENOMIC DNA]</scope>
    <source>
        <strain evidence="7">EC202008001</strain>
        <tissue evidence="7">Blood</tissue>
    </source>
</reference>
<accession>A0A9D3SWQ8</accession>
<comment type="subcellular location">
    <subcellularLocation>
        <location evidence="1">Membrane</location>
        <topology evidence="1">Multi-pass membrane protein</topology>
    </subcellularLocation>
</comment>
<dbReference type="InterPro" id="IPR019188">
    <property type="entry name" value="SNAPC1"/>
</dbReference>
<evidence type="ECO:0008006" key="9">
    <source>
        <dbReference type="Google" id="ProtNLM"/>
    </source>
</evidence>
<dbReference type="PANTHER" id="PTHR15131">
    <property type="entry name" value="SMALL NUCLEAR RNA ACTIVATING COMPLEX, POLYPEPTIDE 1"/>
    <property type="match status" value="1"/>
</dbReference>
<organism evidence="7 8">
    <name type="scientific">Hemibagrus wyckioides</name>
    <dbReference type="NCBI Taxonomy" id="337641"/>
    <lineage>
        <taxon>Eukaryota</taxon>
        <taxon>Metazoa</taxon>
        <taxon>Chordata</taxon>
        <taxon>Craniata</taxon>
        <taxon>Vertebrata</taxon>
        <taxon>Euteleostomi</taxon>
        <taxon>Actinopterygii</taxon>
        <taxon>Neopterygii</taxon>
        <taxon>Teleostei</taxon>
        <taxon>Ostariophysi</taxon>
        <taxon>Siluriformes</taxon>
        <taxon>Bagridae</taxon>
        <taxon>Hemibagrus</taxon>
    </lineage>
</organism>
<dbReference type="Gene3D" id="6.10.110.10">
    <property type="match status" value="1"/>
</dbReference>
<dbReference type="AlphaFoldDB" id="A0A9D3SWQ8"/>
<dbReference type="Pfam" id="PF06140">
    <property type="entry name" value="Ifi-6-16"/>
    <property type="match status" value="1"/>
</dbReference>
<sequence>MDVCTVALLGTGAVVGVAAAPAVISGLGFTAAGIAAGSTASWMMSAAALANGGGVAAGSIVAVLQSAGAAGLGIAGQAAAAATGAAVADHQVAVQHSNGKTAGICLNNEEERRRERIRTTGSVRFEEFSALWREMKFSTIFYGILEPSEKKVFTRSALCAASPYLLPPYSFQIRVGGLYLLYSLYSTQLSTPKERIRIALKDWEDLIRFQQDAMNAQHYDVVYILTTLLQDKAFCFTAMPNTLSFQVKKKRVDRRQKLCETFVDRPTRPQELISTNLLEELANVHEHYEGLKNSVLQPQSPRSDLSLIKQNLVPNLHSTVLSFCSWQQNQADLDSQSDRDAGEGPSNQEESSHRAQLLASIKSRSYSQAVEALRSRRHRQVEVTSAHRDKESLLQASRFKRPPSLKARTKSRFMTQESESSELQSMTRLWRLTAVEGERTEGKKKRRFIWKERMRSKP</sequence>
<keyword evidence="3" id="KW-0812">Transmembrane</keyword>
<dbReference type="GO" id="GO:0016020">
    <property type="term" value="C:membrane"/>
    <property type="evidence" value="ECO:0007669"/>
    <property type="project" value="UniProtKB-SubCell"/>
</dbReference>
<keyword evidence="4" id="KW-1133">Transmembrane helix</keyword>
<dbReference type="OrthoDB" id="20127at2759"/>
<dbReference type="PANTHER" id="PTHR15131:SF3">
    <property type="entry name" value="SNRNA-ACTIVATING PROTEIN COMPLEX SUBUNIT 1"/>
    <property type="match status" value="1"/>
</dbReference>
<keyword evidence="5" id="KW-0472">Membrane</keyword>
<name>A0A9D3SWQ8_9TELE</name>
<dbReference type="GO" id="GO:0042795">
    <property type="term" value="P:snRNA transcription by RNA polymerase II"/>
    <property type="evidence" value="ECO:0007669"/>
    <property type="project" value="TreeGrafter"/>
</dbReference>
<evidence type="ECO:0000313" key="7">
    <source>
        <dbReference type="EMBL" id="KAG7334474.1"/>
    </source>
</evidence>
<evidence type="ECO:0000256" key="4">
    <source>
        <dbReference type="ARBA" id="ARBA00022989"/>
    </source>
</evidence>
<dbReference type="GO" id="GO:0019185">
    <property type="term" value="C:snRNA-activating protein complex"/>
    <property type="evidence" value="ECO:0007669"/>
    <property type="project" value="TreeGrafter"/>
</dbReference>
<evidence type="ECO:0000256" key="1">
    <source>
        <dbReference type="ARBA" id="ARBA00004141"/>
    </source>
</evidence>
<dbReference type="GO" id="GO:0042796">
    <property type="term" value="P:snRNA transcription by RNA polymerase III"/>
    <property type="evidence" value="ECO:0007669"/>
    <property type="project" value="TreeGrafter"/>
</dbReference>
<evidence type="ECO:0000256" key="6">
    <source>
        <dbReference type="SAM" id="MobiDB-lite"/>
    </source>
</evidence>
<protein>
    <recommendedName>
        <fullName evidence="9">snRNA-activating protein complex subunit 1</fullName>
    </recommendedName>
</protein>
<evidence type="ECO:0000256" key="5">
    <source>
        <dbReference type="ARBA" id="ARBA00023136"/>
    </source>
</evidence>
<keyword evidence="8" id="KW-1185">Reference proteome</keyword>
<dbReference type="InterPro" id="IPR038213">
    <property type="entry name" value="IFI6/IFI27-like_sf"/>
</dbReference>
<dbReference type="InterPro" id="IPR009311">
    <property type="entry name" value="IFI6/IFI27-like"/>
</dbReference>
<evidence type="ECO:0000313" key="8">
    <source>
        <dbReference type="Proteomes" id="UP000824219"/>
    </source>
</evidence>
<gene>
    <name evidence="7" type="ORF">KOW79_002881</name>
</gene>
<evidence type="ECO:0000256" key="3">
    <source>
        <dbReference type="ARBA" id="ARBA00022692"/>
    </source>
</evidence>
<dbReference type="EMBL" id="JAHKSW010000003">
    <property type="protein sequence ID" value="KAG7334474.1"/>
    <property type="molecule type" value="Genomic_DNA"/>
</dbReference>
<dbReference type="GO" id="GO:0043565">
    <property type="term" value="F:sequence-specific DNA binding"/>
    <property type="evidence" value="ECO:0007669"/>
    <property type="project" value="TreeGrafter"/>
</dbReference>
<feature type="region of interest" description="Disordered" evidence="6">
    <location>
        <begin position="332"/>
        <end position="356"/>
    </location>
</feature>
<dbReference type="Pfam" id="PF09808">
    <property type="entry name" value="SNAPC1"/>
    <property type="match status" value="1"/>
</dbReference>
<comment type="similarity">
    <text evidence="2">Belongs to the IFI6/IFI27 family.</text>
</comment>